<feature type="active site" evidence="1">
    <location>
        <position position="54"/>
    </location>
</feature>
<dbReference type="InterPro" id="IPR029069">
    <property type="entry name" value="HotDog_dom_sf"/>
</dbReference>
<feature type="active site" evidence="1">
    <location>
        <position position="80"/>
    </location>
</feature>
<dbReference type="AlphaFoldDB" id="A0A2T6B8K3"/>
<organism evidence="4 5">
    <name type="scientific">Gemmobacter caeni</name>
    <dbReference type="NCBI Taxonomy" id="589035"/>
    <lineage>
        <taxon>Bacteria</taxon>
        <taxon>Pseudomonadati</taxon>
        <taxon>Pseudomonadota</taxon>
        <taxon>Alphaproteobacteria</taxon>
        <taxon>Rhodobacterales</taxon>
        <taxon>Paracoccaceae</taxon>
        <taxon>Gemmobacter</taxon>
    </lineage>
</organism>
<feature type="binding site" evidence="2">
    <location>
        <position position="73"/>
    </location>
    <ligand>
        <name>substrate</name>
    </ligand>
</feature>
<keyword evidence="5" id="KW-1185">Reference proteome</keyword>
<feature type="domain" description="Fluoroacetyl-CoA-specific thioesterase-like" evidence="3">
    <location>
        <begin position="38"/>
        <end position="128"/>
    </location>
</feature>
<evidence type="ECO:0000259" key="3">
    <source>
        <dbReference type="Pfam" id="PF22636"/>
    </source>
</evidence>
<evidence type="ECO:0000256" key="2">
    <source>
        <dbReference type="PIRSR" id="PIRSR014972-2"/>
    </source>
</evidence>
<dbReference type="PANTHER" id="PTHR36934:SF1">
    <property type="entry name" value="THIOESTERASE DOMAIN-CONTAINING PROTEIN"/>
    <property type="match status" value="1"/>
</dbReference>
<sequence length="145" mass="15479">MSNPTCATLSIGLCHSETLTVAARHTVPEVEPAWPGFADMPPVLATAMMIGFVEQTCIEGLRPFLSAEQRTVGTHVDVSHIAPTPVGMTVTATVELIGIEGKALLFKVQCRDEGGVIGEGTHRRAIIDLSRFTQRLQEKAAQAGN</sequence>
<dbReference type="OrthoDB" id="6902891at2"/>
<feature type="binding site" evidence="2">
    <location>
        <position position="73"/>
    </location>
    <ligand>
        <name>CoA</name>
        <dbReference type="ChEBI" id="CHEBI:57287"/>
    </ligand>
</feature>
<dbReference type="Proteomes" id="UP000244224">
    <property type="component" value="Unassembled WGS sequence"/>
</dbReference>
<proteinExistence type="predicted"/>
<protein>
    <submittedName>
        <fullName evidence="4">Fluoroacetyl-CoA thioesterase</fullName>
    </submittedName>
</protein>
<feature type="active site" evidence="1">
    <location>
        <position position="46"/>
    </location>
</feature>
<dbReference type="Pfam" id="PF22636">
    <property type="entry name" value="FlK"/>
    <property type="match status" value="1"/>
</dbReference>
<reference evidence="4 5" key="1">
    <citation type="submission" date="2018-04" db="EMBL/GenBank/DDBJ databases">
        <title>Genomic Encyclopedia of Archaeal and Bacterial Type Strains, Phase II (KMG-II): from individual species to whole genera.</title>
        <authorList>
            <person name="Goeker M."/>
        </authorList>
    </citation>
    <scope>NUCLEOTIDE SEQUENCE [LARGE SCALE GENOMIC DNA]</scope>
    <source>
        <strain evidence="4 5">DSM 21823</strain>
    </source>
</reference>
<comment type="caution">
    <text evidence="4">The sequence shown here is derived from an EMBL/GenBank/DDBJ whole genome shotgun (WGS) entry which is preliminary data.</text>
</comment>
<evidence type="ECO:0000313" key="5">
    <source>
        <dbReference type="Proteomes" id="UP000244224"/>
    </source>
</evidence>
<dbReference type="EMBL" id="QBKP01000002">
    <property type="protein sequence ID" value="PTX52410.1"/>
    <property type="molecule type" value="Genomic_DNA"/>
</dbReference>
<dbReference type="SUPFAM" id="SSF54637">
    <property type="entry name" value="Thioesterase/thiol ester dehydrase-isomerase"/>
    <property type="match status" value="1"/>
</dbReference>
<gene>
    <name evidence="4" type="ORF">C8N34_102189</name>
</gene>
<dbReference type="RefSeq" id="WP_059318881.1">
    <property type="nucleotide sequence ID" value="NZ_QBKP01000002.1"/>
</dbReference>
<feature type="binding site" evidence="2">
    <location>
        <position position="124"/>
    </location>
    <ligand>
        <name>substrate</name>
    </ligand>
</feature>
<dbReference type="InterPro" id="IPR054485">
    <property type="entry name" value="FlK-like_dom"/>
</dbReference>
<name>A0A2T6B8K3_9RHOB</name>
<dbReference type="PIRSF" id="PIRSF014972">
    <property type="entry name" value="FlK"/>
    <property type="match status" value="1"/>
</dbReference>
<dbReference type="InterPro" id="IPR025540">
    <property type="entry name" value="FlK"/>
</dbReference>
<dbReference type="PANTHER" id="PTHR36934">
    <property type="entry name" value="BLR0278 PROTEIN"/>
    <property type="match status" value="1"/>
</dbReference>
<accession>A0A2T6B8K3</accession>
<evidence type="ECO:0000313" key="4">
    <source>
        <dbReference type="EMBL" id="PTX52410.1"/>
    </source>
</evidence>
<dbReference type="Gene3D" id="3.10.129.10">
    <property type="entry name" value="Hotdog Thioesterase"/>
    <property type="match status" value="1"/>
</dbReference>
<evidence type="ECO:0000256" key="1">
    <source>
        <dbReference type="PIRSR" id="PIRSR014972-1"/>
    </source>
</evidence>